<proteinExistence type="inferred from homology"/>
<evidence type="ECO:0000256" key="1">
    <source>
        <dbReference type="ARBA" id="ARBA00006484"/>
    </source>
</evidence>
<keyword evidence="4" id="KW-1185">Reference proteome</keyword>
<dbReference type="InterPro" id="IPR036291">
    <property type="entry name" value="NAD(P)-bd_dom_sf"/>
</dbReference>
<evidence type="ECO:0000313" key="3">
    <source>
        <dbReference type="EMBL" id="GAA1532502.1"/>
    </source>
</evidence>
<dbReference type="PANTHER" id="PTHR43639:SF1">
    <property type="entry name" value="SHORT-CHAIN DEHYDROGENASE_REDUCTASE FAMILY PROTEIN"/>
    <property type="match status" value="1"/>
</dbReference>
<evidence type="ECO:0000313" key="4">
    <source>
        <dbReference type="Proteomes" id="UP001501791"/>
    </source>
</evidence>
<comment type="caution">
    <text evidence="3">The sequence shown here is derived from an EMBL/GenBank/DDBJ whole genome shotgun (WGS) entry which is preliminary data.</text>
</comment>
<organism evidence="3 4">
    <name type="scientific">Brevibacterium picturae</name>
    <dbReference type="NCBI Taxonomy" id="260553"/>
    <lineage>
        <taxon>Bacteria</taxon>
        <taxon>Bacillati</taxon>
        <taxon>Actinomycetota</taxon>
        <taxon>Actinomycetes</taxon>
        <taxon>Micrococcales</taxon>
        <taxon>Brevibacteriaceae</taxon>
        <taxon>Brevibacterium</taxon>
    </lineage>
</organism>
<dbReference type="CDD" id="cd05233">
    <property type="entry name" value="SDR_c"/>
    <property type="match status" value="1"/>
</dbReference>
<dbReference type="EMBL" id="BAAALY010000002">
    <property type="protein sequence ID" value="GAA1532502.1"/>
    <property type="molecule type" value="Genomic_DNA"/>
</dbReference>
<dbReference type="PROSITE" id="PS00061">
    <property type="entry name" value="ADH_SHORT"/>
    <property type="match status" value="1"/>
</dbReference>
<keyword evidence="2" id="KW-0560">Oxidoreductase</keyword>
<dbReference type="Proteomes" id="UP001501791">
    <property type="component" value="Unassembled WGS sequence"/>
</dbReference>
<dbReference type="Gene3D" id="3.40.50.720">
    <property type="entry name" value="NAD(P)-binding Rossmann-like Domain"/>
    <property type="match status" value="1"/>
</dbReference>
<dbReference type="PANTHER" id="PTHR43639">
    <property type="entry name" value="OXIDOREDUCTASE, SHORT-CHAIN DEHYDROGENASE/REDUCTASE FAMILY (AFU_ORTHOLOGUE AFUA_5G02870)"/>
    <property type="match status" value="1"/>
</dbReference>
<dbReference type="InterPro" id="IPR020904">
    <property type="entry name" value="Sc_DH/Rdtase_CS"/>
</dbReference>
<dbReference type="PRINTS" id="PR00080">
    <property type="entry name" value="SDRFAMILY"/>
</dbReference>
<dbReference type="PRINTS" id="PR00081">
    <property type="entry name" value="GDHRDH"/>
</dbReference>
<dbReference type="SUPFAM" id="SSF51735">
    <property type="entry name" value="NAD(P)-binding Rossmann-fold domains"/>
    <property type="match status" value="1"/>
</dbReference>
<reference evidence="4" key="1">
    <citation type="journal article" date="2019" name="Int. J. Syst. Evol. Microbiol.">
        <title>The Global Catalogue of Microorganisms (GCM) 10K type strain sequencing project: providing services to taxonomists for standard genome sequencing and annotation.</title>
        <authorList>
            <consortium name="The Broad Institute Genomics Platform"/>
            <consortium name="The Broad Institute Genome Sequencing Center for Infectious Disease"/>
            <person name="Wu L."/>
            <person name="Ma J."/>
        </authorList>
    </citation>
    <scope>NUCLEOTIDE SEQUENCE [LARGE SCALE GENOMIC DNA]</scope>
    <source>
        <strain evidence="4">JCM 13319</strain>
    </source>
</reference>
<dbReference type="RefSeq" id="WP_346035209.1">
    <property type="nucleotide sequence ID" value="NZ_BAAALY010000002.1"/>
</dbReference>
<dbReference type="Pfam" id="PF13561">
    <property type="entry name" value="adh_short_C2"/>
    <property type="match status" value="1"/>
</dbReference>
<accession>A0ABP4LYN7</accession>
<sequence length="262" mass="27122">MRTGTVIVTGCTGGLGQATCRLLAAQGFDIIGQYRSREDAAMALQEDVARVGGRASMVCADLADPAGVDRLVSEVEDILSQPGTSSLMGLVNNAAKLLGPAFGSATARQFDDFMSLNIRAPFFLAQQLSTLMCAGGSIVNVSSVATRFSSPGDIVYAMSKAALEALTYHAAEVLAEKGVRINTVMPGFTDNGHPAFGEPRMREFMSSFAALGGVAQPEEIAASICFLISDASSRTTGSILDASGGSALGRRPAEGSISNLLD</sequence>
<dbReference type="InterPro" id="IPR002347">
    <property type="entry name" value="SDR_fam"/>
</dbReference>
<evidence type="ECO:0000256" key="2">
    <source>
        <dbReference type="ARBA" id="ARBA00023002"/>
    </source>
</evidence>
<gene>
    <name evidence="3" type="ORF">GCM10009691_05310</name>
</gene>
<comment type="similarity">
    <text evidence="1">Belongs to the short-chain dehydrogenases/reductases (SDR) family.</text>
</comment>
<name>A0ABP4LYN7_9MICO</name>
<protein>
    <submittedName>
        <fullName evidence="3">SDR family oxidoreductase</fullName>
    </submittedName>
</protein>